<gene>
    <name evidence="1" type="ORF">F6S87_07470</name>
</gene>
<reference evidence="1 2" key="1">
    <citation type="submission" date="2019-09" db="EMBL/GenBank/DDBJ databases">
        <title>Phylogenetic characterization of a novel taxon of the genus Bifidobacterium: Bifidobacterium choloepi sp. nov.</title>
        <authorList>
            <person name="Modesto M."/>
            <person name="Satti M."/>
        </authorList>
    </citation>
    <scope>NUCLEOTIDE SEQUENCE [LARGE SCALE GENOMIC DNA]</scope>
    <source>
        <strain evidence="1 2">BRDM6</strain>
    </source>
</reference>
<dbReference type="EMBL" id="VYSG01000003">
    <property type="protein sequence ID" value="NEG70434.1"/>
    <property type="molecule type" value="Genomic_DNA"/>
</dbReference>
<protein>
    <submittedName>
        <fullName evidence="1">Uncharacterized protein</fullName>
    </submittedName>
</protein>
<name>A0A6I5NGN1_9BIFI</name>
<dbReference type="AlphaFoldDB" id="A0A6I5NGN1"/>
<keyword evidence="2" id="KW-1185">Reference proteome</keyword>
<comment type="caution">
    <text evidence="1">The sequence shown here is derived from an EMBL/GenBank/DDBJ whole genome shotgun (WGS) entry which is preliminary data.</text>
</comment>
<proteinExistence type="predicted"/>
<evidence type="ECO:0000313" key="2">
    <source>
        <dbReference type="Proteomes" id="UP000469292"/>
    </source>
</evidence>
<organism evidence="1 2">
    <name type="scientific">Bifidobacterium choloepi</name>
    <dbReference type="NCBI Taxonomy" id="2614131"/>
    <lineage>
        <taxon>Bacteria</taxon>
        <taxon>Bacillati</taxon>
        <taxon>Actinomycetota</taxon>
        <taxon>Actinomycetes</taxon>
        <taxon>Bifidobacteriales</taxon>
        <taxon>Bifidobacteriaceae</taxon>
        <taxon>Bifidobacterium</taxon>
    </lineage>
</organism>
<sequence length="180" mass="20466">MTTATMTKPNIDDYRRFREMLAFFVRQADYDIANDHVDEPNSNETVQADIDADGGEFYRRYEVGEEMFKYPNGLFYHVLFGTNSTSEAQDDTVFGTPTSTEIDAAGTPVTLSPTFENGKITAFTSGIVSEDQRTGVYSDDDQFTVKLPELKLYDTNEPTAELKSLLDHQEQLYVSWKQQH</sequence>
<accession>A0A6I5NGN1</accession>
<dbReference type="RefSeq" id="WP_163228018.1">
    <property type="nucleotide sequence ID" value="NZ_VYSG01000003.1"/>
</dbReference>
<evidence type="ECO:0000313" key="1">
    <source>
        <dbReference type="EMBL" id="NEG70434.1"/>
    </source>
</evidence>
<dbReference type="Proteomes" id="UP000469292">
    <property type="component" value="Unassembled WGS sequence"/>
</dbReference>